<dbReference type="OrthoDB" id="688837at2759"/>
<dbReference type="Proteomes" id="UP000324897">
    <property type="component" value="Unassembled WGS sequence"/>
</dbReference>
<comment type="caution">
    <text evidence="2">The sequence shown here is derived from an EMBL/GenBank/DDBJ whole genome shotgun (WGS) entry which is preliminary data.</text>
</comment>
<gene>
    <name evidence="2" type="ORF">EJB05_08924</name>
</gene>
<dbReference type="InterPro" id="IPR056592">
    <property type="entry name" value="Beta-prop_At3g26010-like"/>
</dbReference>
<dbReference type="InterPro" id="IPR055290">
    <property type="entry name" value="At3g26010-like"/>
</dbReference>
<evidence type="ECO:0000313" key="3">
    <source>
        <dbReference type="Proteomes" id="UP000324897"/>
    </source>
</evidence>
<evidence type="ECO:0000313" key="2">
    <source>
        <dbReference type="EMBL" id="TVU42513.1"/>
    </source>
</evidence>
<keyword evidence="3" id="KW-1185">Reference proteome</keyword>
<dbReference type="EMBL" id="RWGY01000005">
    <property type="protein sequence ID" value="TVU42513.1"/>
    <property type="molecule type" value="Genomic_DNA"/>
</dbReference>
<dbReference type="PANTHER" id="PTHR35546:SF28">
    <property type="entry name" value="F-BOX DOMAIN-CONTAINING PROTEIN"/>
    <property type="match status" value="1"/>
</dbReference>
<sequence length="362" mass="41236">MESLRDCGTYGYIVCNPATEQWVAVPSSEWTVSPPVKKQWDYQEEITRDAHHFLIFDPAISSHFHLVQVGHHRVPKVVEAVVIYSSETGVWTNNTQAWMQFGERWTSAVDVVKSKLGSAYLNGRLHLIIYSCYYLQTVKGQIVAVDMRMQPCKIIRWPETKEFSVPAFIGQSQGLLHCISGHRKIEEGPDYITGLSIWVLEDYDAEQWVLKLSVSCSQLFGEMSCRIDELDVVAIHPDHSLVFIVHSYNQKLISYDMDTMEVCSHQALGHGCRSVVPYVPYFVKLPTLVPRHTQDRATDELVGSWLATVQRPEEEDGIGTELVRETVRRCRSRATKTEGACYGSVGSGLGRCRRRRARKEER</sequence>
<feature type="domain" description="F-box protein At3g26010-like beta-propeller" evidence="1">
    <location>
        <begin position="8"/>
        <end position="266"/>
    </location>
</feature>
<dbReference type="Gramene" id="TVU42513">
    <property type="protein sequence ID" value="TVU42513"/>
    <property type="gene ID" value="EJB05_08924"/>
</dbReference>
<feature type="non-terminal residue" evidence="2">
    <location>
        <position position="1"/>
    </location>
</feature>
<reference evidence="2 3" key="1">
    <citation type="journal article" date="2019" name="Sci. Rep.">
        <title>A high-quality genome of Eragrostis curvula grass provides insights into Poaceae evolution and supports new strategies to enhance forage quality.</title>
        <authorList>
            <person name="Carballo J."/>
            <person name="Santos B.A.C.M."/>
            <person name="Zappacosta D."/>
            <person name="Garbus I."/>
            <person name="Selva J.P."/>
            <person name="Gallo C.A."/>
            <person name="Diaz A."/>
            <person name="Albertini E."/>
            <person name="Caccamo M."/>
            <person name="Echenique V."/>
        </authorList>
    </citation>
    <scope>NUCLEOTIDE SEQUENCE [LARGE SCALE GENOMIC DNA]</scope>
    <source>
        <strain evidence="3">cv. Victoria</strain>
        <tissue evidence="2">Leaf</tissue>
    </source>
</reference>
<dbReference type="PANTHER" id="PTHR35546">
    <property type="entry name" value="F-BOX PROTEIN INTERACTION DOMAIN PROTEIN-RELATED"/>
    <property type="match status" value="1"/>
</dbReference>
<organism evidence="2 3">
    <name type="scientific">Eragrostis curvula</name>
    <name type="common">weeping love grass</name>
    <dbReference type="NCBI Taxonomy" id="38414"/>
    <lineage>
        <taxon>Eukaryota</taxon>
        <taxon>Viridiplantae</taxon>
        <taxon>Streptophyta</taxon>
        <taxon>Embryophyta</taxon>
        <taxon>Tracheophyta</taxon>
        <taxon>Spermatophyta</taxon>
        <taxon>Magnoliopsida</taxon>
        <taxon>Liliopsida</taxon>
        <taxon>Poales</taxon>
        <taxon>Poaceae</taxon>
        <taxon>PACMAD clade</taxon>
        <taxon>Chloridoideae</taxon>
        <taxon>Eragrostideae</taxon>
        <taxon>Eragrostidinae</taxon>
        <taxon>Eragrostis</taxon>
    </lineage>
</organism>
<dbReference type="Pfam" id="PF24750">
    <property type="entry name" value="b-prop_At3g26010-like"/>
    <property type="match status" value="1"/>
</dbReference>
<protein>
    <recommendedName>
        <fullName evidence="1">F-box protein At3g26010-like beta-propeller domain-containing protein</fullName>
    </recommendedName>
</protein>
<evidence type="ECO:0000259" key="1">
    <source>
        <dbReference type="Pfam" id="PF24750"/>
    </source>
</evidence>
<proteinExistence type="predicted"/>
<name>A0A5J9W3K9_9POAL</name>
<dbReference type="AlphaFoldDB" id="A0A5J9W3K9"/>
<accession>A0A5J9W3K9</accession>